<dbReference type="Proteomes" id="UP000481861">
    <property type="component" value="Unassembled WGS sequence"/>
</dbReference>
<evidence type="ECO:0000313" key="2">
    <source>
        <dbReference type="Proteomes" id="UP000481861"/>
    </source>
</evidence>
<sequence length="68" mass="7399">MSLVNAPYASCCFFFTVVPNFRSSSGTGCFAPLRTLINLSCLPLSCSVNSVTDIPSLPARPVRPMRWT</sequence>
<name>A0A7C8IKV7_9PLEO</name>
<reference evidence="1 2" key="1">
    <citation type="submission" date="2020-01" db="EMBL/GenBank/DDBJ databases">
        <authorList>
            <consortium name="DOE Joint Genome Institute"/>
            <person name="Haridas S."/>
            <person name="Albert R."/>
            <person name="Binder M."/>
            <person name="Bloem J."/>
            <person name="Labutti K."/>
            <person name="Salamov A."/>
            <person name="Andreopoulos B."/>
            <person name="Baker S.E."/>
            <person name="Barry K."/>
            <person name="Bills G."/>
            <person name="Bluhm B.H."/>
            <person name="Cannon C."/>
            <person name="Castanera R."/>
            <person name="Culley D.E."/>
            <person name="Daum C."/>
            <person name="Ezra D."/>
            <person name="Gonzalez J.B."/>
            <person name="Henrissat B."/>
            <person name="Kuo A."/>
            <person name="Liang C."/>
            <person name="Lipzen A."/>
            <person name="Lutzoni F."/>
            <person name="Magnuson J."/>
            <person name="Mondo S."/>
            <person name="Nolan M."/>
            <person name="Ohm R."/>
            <person name="Pangilinan J."/>
            <person name="Park H.-J.H."/>
            <person name="Ramirez L."/>
            <person name="Alfaro M."/>
            <person name="Sun H."/>
            <person name="Tritt A."/>
            <person name="Yoshinaga Y."/>
            <person name="Zwiers L.-H.L."/>
            <person name="Turgeon B.G."/>
            <person name="Goodwin S.B."/>
            <person name="Spatafora J.W."/>
            <person name="Crous P.W."/>
            <person name="Grigoriev I.V."/>
        </authorList>
    </citation>
    <scope>NUCLEOTIDE SEQUENCE [LARGE SCALE GENOMIC DNA]</scope>
    <source>
        <strain evidence="1 2">CBS 611.86</strain>
    </source>
</reference>
<proteinExistence type="predicted"/>
<dbReference type="AlphaFoldDB" id="A0A7C8IKV7"/>
<protein>
    <submittedName>
        <fullName evidence="1">Uncharacterized protein</fullName>
    </submittedName>
</protein>
<gene>
    <name evidence="1" type="ORF">BDV95DRAFT_235929</name>
</gene>
<evidence type="ECO:0000313" key="1">
    <source>
        <dbReference type="EMBL" id="KAF2876750.1"/>
    </source>
</evidence>
<comment type="caution">
    <text evidence="1">The sequence shown here is derived from an EMBL/GenBank/DDBJ whole genome shotgun (WGS) entry which is preliminary data.</text>
</comment>
<accession>A0A7C8IKV7</accession>
<keyword evidence="2" id="KW-1185">Reference proteome</keyword>
<organism evidence="1 2">
    <name type="scientific">Massariosphaeria phaeospora</name>
    <dbReference type="NCBI Taxonomy" id="100035"/>
    <lineage>
        <taxon>Eukaryota</taxon>
        <taxon>Fungi</taxon>
        <taxon>Dikarya</taxon>
        <taxon>Ascomycota</taxon>
        <taxon>Pezizomycotina</taxon>
        <taxon>Dothideomycetes</taxon>
        <taxon>Pleosporomycetidae</taxon>
        <taxon>Pleosporales</taxon>
        <taxon>Pleosporales incertae sedis</taxon>
        <taxon>Massariosphaeria</taxon>
    </lineage>
</organism>
<dbReference type="EMBL" id="JAADJZ010000003">
    <property type="protein sequence ID" value="KAF2876750.1"/>
    <property type="molecule type" value="Genomic_DNA"/>
</dbReference>